<dbReference type="AlphaFoldDB" id="A0A1F7X1Y3"/>
<sequence>MKRMRKQVSGIYNEHNLDIEPGQRLYSVMHKKVFDIIESTGKNKKSLGELTPIEPIAQRKGKTAIKINNIWYWK</sequence>
<name>A0A1F7X1Y3_9BACT</name>
<gene>
    <name evidence="1" type="ORF">A2Z67_06055</name>
</gene>
<accession>A0A1F7X1Y3</accession>
<dbReference type="Proteomes" id="UP000176939">
    <property type="component" value="Unassembled WGS sequence"/>
</dbReference>
<organism evidence="1 2">
    <name type="scientific">Candidatus Woesebacteria bacterium RBG_13_36_22</name>
    <dbReference type="NCBI Taxonomy" id="1802478"/>
    <lineage>
        <taxon>Bacteria</taxon>
        <taxon>Candidatus Woeseibacteriota</taxon>
    </lineage>
</organism>
<reference evidence="1 2" key="1">
    <citation type="journal article" date="2016" name="Nat. Commun.">
        <title>Thousands of microbial genomes shed light on interconnected biogeochemical processes in an aquifer system.</title>
        <authorList>
            <person name="Anantharaman K."/>
            <person name="Brown C.T."/>
            <person name="Hug L.A."/>
            <person name="Sharon I."/>
            <person name="Castelle C.J."/>
            <person name="Probst A.J."/>
            <person name="Thomas B.C."/>
            <person name="Singh A."/>
            <person name="Wilkins M.J."/>
            <person name="Karaoz U."/>
            <person name="Brodie E.L."/>
            <person name="Williams K.H."/>
            <person name="Hubbard S.S."/>
            <person name="Banfield J.F."/>
        </authorList>
    </citation>
    <scope>NUCLEOTIDE SEQUENCE [LARGE SCALE GENOMIC DNA]</scope>
</reference>
<proteinExistence type="predicted"/>
<evidence type="ECO:0000313" key="2">
    <source>
        <dbReference type="Proteomes" id="UP000176939"/>
    </source>
</evidence>
<comment type="caution">
    <text evidence="1">The sequence shown here is derived from an EMBL/GenBank/DDBJ whole genome shotgun (WGS) entry which is preliminary data.</text>
</comment>
<dbReference type="EMBL" id="MGFQ01000031">
    <property type="protein sequence ID" value="OGM08981.1"/>
    <property type="molecule type" value="Genomic_DNA"/>
</dbReference>
<evidence type="ECO:0000313" key="1">
    <source>
        <dbReference type="EMBL" id="OGM08981.1"/>
    </source>
</evidence>
<protein>
    <submittedName>
        <fullName evidence="1">Uncharacterized protein</fullName>
    </submittedName>
</protein>